<keyword evidence="5" id="KW-0472">Membrane</keyword>
<evidence type="ECO:0000256" key="4">
    <source>
        <dbReference type="ARBA" id="ARBA00023088"/>
    </source>
</evidence>
<gene>
    <name evidence="8" type="ORF">QRX88_17470</name>
</gene>
<name>A0ABD4ZY03_ENTGA</name>
<dbReference type="PROSITE" id="PS50847">
    <property type="entry name" value="GRAM_POS_ANCHORING"/>
    <property type="match status" value="1"/>
</dbReference>
<dbReference type="AlphaFoldDB" id="A0ABD4ZY03"/>
<keyword evidence="5" id="KW-0812">Transmembrane</keyword>
<accession>A0ABD4ZY03</accession>
<dbReference type="Pfam" id="PF08428">
    <property type="entry name" value="Rib"/>
    <property type="match status" value="2"/>
</dbReference>
<protein>
    <submittedName>
        <fullName evidence="8">Rib/alpha-like domain-containing protein</fullName>
    </submittedName>
</protein>
<dbReference type="EMBL" id="JASUBT010000020">
    <property type="protein sequence ID" value="MDL4937493.1"/>
    <property type="molecule type" value="Genomic_DNA"/>
</dbReference>
<keyword evidence="3 6" id="KW-0732">Signal</keyword>
<keyword evidence="5" id="KW-1133">Transmembrane helix</keyword>
<keyword evidence="4" id="KW-0572">Peptidoglycan-anchor</keyword>
<reference evidence="8 9" key="1">
    <citation type="submission" date="2023-06" db="EMBL/GenBank/DDBJ databases">
        <title>Acute promotion of culturable opportunistic pathogens and persistent increase of antibiotic resistance following antibiotic exposure in mouse gut microbiota.</title>
        <authorList>
            <person name="Li L."/>
            <person name="Wang B."/>
            <person name="Sun Y."/>
            <person name="Wang M."/>
            <person name="Xu H."/>
        </authorList>
    </citation>
    <scope>NUCLEOTIDE SEQUENCE [LARGE SCALE GENOMIC DNA]</scope>
    <source>
        <strain evidence="8 9">CRI2_2</strain>
    </source>
</reference>
<evidence type="ECO:0000256" key="1">
    <source>
        <dbReference type="ARBA" id="ARBA00022512"/>
    </source>
</evidence>
<evidence type="ECO:0000256" key="2">
    <source>
        <dbReference type="ARBA" id="ARBA00022525"/>
    </source>
</evidence>
<feature type="chain" id="PRO_5044751479" evidence="6">
    <location>
        <begin position="35"/>
        <end position="491"/>
    </location>
</feature>
<keyword evidence="2" id="KW-0964">Secreted</keyword>
<evidence type="ECO:0000313" key="9">
    <source>
        <dbReference type="Proteomes" id="UP001241571"/>
    </source>
</evidence>
<dbReference type="RefSeq" id="WP_103301379.1">
    <property type="nucleotide sequence ID" value="NZ_CP078506.1"/>
</dbReference>
<feature type="signal peptide" evidence="6">
    <location>
        <begin position="1"/>
        <end position="34"/>
    </location>
</feature>
<sequence>MKNVFRRVSTCLLCVTCLSAGIILPTTHMNIVFAQETQQQKDLYQVTTTKITKNKGESVNKFEILNAVQTTAFGQVPVIKSVLKEYEQRLPLMIKNDGDYNFPVQVQYPDGSITEVTVSVVTPNNAITGKEQESELVTEKQKLTVALNDLLILIQENPNTFPYTEESKTVYANAVSNAYEPYKEGKAIVNSSNATLEEIKKALADVETQKTAIISAKEGFVERQATAEEVNRYNTLLSQLETALKTAVKTSDKAPTSISTYEEVKDRAQSLLDKAKKMSLGNVLFNNLLEMFKEVEAMKKELIIAQNTLMKSTSQAQQYNPKGKEVTVSIGDPIQPLDFIQNAEAIDQLPQGTTVKWTYGKPMTDVEYDKAPISITFTYPDGSTDIVSAALTVIPQKDPENSNGAGIHKEPLNGNIGDTSKLMDKKDERQLEQKTDVTPRVAKAVQKISEDKQENKKLPKTGESEQYVLMLGGSFLLLLSFIGLIFKNKYL</sequence>
<proteinExistence type="predicted"/>
<evidence type="ECO:0000256" key="3">
    <source>
        <dbReference type="ARBA" id="ARBA00022729"/>
    </source>
</evidence>
<dbReference type="InterPro" id="IPR059115">
    <property type="entry name" value="Rib"/>
</dbReference>
<dbReference type="Pfam" id="PF00746">
    <property type="entry name" value="Gram_pos_anchor"/>
    <property type="match status" value="1"/>
</dbReference>
<dbReference type="Proteomes" id="UP001241571">
    <property type="component" value="Unassembled WGS sequence"/>
</dbReference>
<comment type="caution">
    <text evidence="8">The sequence shown here is derived from an EMBL/GenBank/DDBJ whole genome shotgun (WGS) entry which is preliminary data.</text>
</comment>
<feature type="transmembrane region" description="Helical" evidence="5">
    <location>
        <begin position="467"/>
        <end position="486"/>
    </location>
</feature>
<dbReference type="NCBIfam" id="TIGR01167">
    <property type="entry name" value="LPXTG_anchor"/>
    <property type="match status" value="1"/>
</dbReference>
<evidence type="ECO:0000259" key="7">
    <source>
        <dbReference type="PROSITE" id="PS50847"/>
    </source>
</evidence>
<feature type="domain" description="Gram-positive cocci surface proteins LPxTG" evidence="7">
    <location>
        <begin position="458"/>
        <end position="491"/>
    </location>
</feature>
<evidence type="ECO:0000256" key="5">
    <source>
        <dbReference type="SAM" id="Phobius"/>
    </source>
</evidence>
<evidence type="ECO:0000256" key="6">
    <source>
        <dbReference type="SAM" id="SignalP"/>
    </source>
</evidence>
<organism evidence="8 9">
    <name type="scientific">Enterococcus gallinarum</name>
    <dbReference type="NCBI Taxonomy" id="1353"/>
    <lineage>
        <taxon>Bacteria</taxon>
        <taxon>Bacillati</taxon>
        <taxon>Bacillota</taxon>
        <taxon>Bacilli</taxon>
        <taxon>Lactobacillales</taxon>
        <taxon>Enterococcaceae</taxon>
        <taxon>Enterococcus</taxon>
    </lineage>
</organism>
<evidence type="ECO:0000313" key="8">
    <source>
        <dbReference type="EMBL" id="MDL4937493.1"/>
    </source>
</evidence>
<keyword evidence="1" id="KW-0134">Cell wall</keyword>
<dbReference type="InterPro" id="IPR019931">
    <property type="entry name" value="LPXTG_anchor"/>
</dbReference>